<feature type="non-terminal residue" evidence="1">
    <location>
        <position position="67"/>
    </location>
</feature>
<keyword evidence="2" id="KW-1185">Reference proteome</keyword>
<dbReference type="AlphaFoldDB" id="A0AAF0U7C7"/>
<organism evidence="1 2">
    <name type="scientific">Solanum verrucosum</name>
    <dbReference type="NCBI Taxonomy" id="315347"/>
    <lineage>
        <taxon>Eukaryota</taxon>
        <taxon>Viridiplantae</taxon>
        <taxon>Streptophyta</taxon>
        <taxon>Embryophyta</taxon>
        <taxon>Tracheophyta</taxon>
        <taxon>Spermatophyta</taxon>
        <taxon>Magnoliopsida</taxon>
        <taxon>eudicotyledons</taxon>
        <taxon>Gunneridae</taxon>
        <taxon>Pentapetalae</taxon>
        <taxon>asterids</taxon>
        <taxon>lamiids</taxon>
        <taxon>Solanales</taxon>
        <taxon>Solanaceae</taxon>
        <taxon>Solanoideae</taxon>
        <taxon>Solaneae</taxon>
        <taxon>Solanum</taxon>
    </lineage>
</organism>
<evidence type="ECO:0000313" key="1">
    <source>
        <dbReference type="EMBL" id="WMV40496.1"/>
    </source>
</evidence>
<evidence type="ECO:0000313" key="2">
    <source>
        <dbReference type="Proteomes" id="UP001234989"/>
    </source>
</evidence>
<reference evidence="1" key="1">
    <citation type="submission" date="2023-08" db="EMBL/GenBank/DDBJ databases">
        <title>A de novo genome assembly of Solanum verrucosum Schlechtendal, a Mexican diploid species geographically isolated from the other diploid A-genome species in potato relatives.</title>
        <authorList>
            <person name="Hosaka K."/>
        </authorList>
    </citation>
    <scope>NUCLEOTIDE SEQUENCE</scope>
    <source>
        <tissue evidence="1">Young leaves</tissue>
    </source>
</reference>
<accession>A0AAF0U7C7</accession>
<proteinExistence type="predicted"/>
<dbReference type="Proteomes" id="UP001234989">
    <property type="component" value="Chromosome 8"/>
</dbReference>
<gene>
    <name evidence="1" type="ORF">MTR67_033881</name>
</gene>
<name>A0AAF0U7C7_SOLVR</name>
<dbReference type="EMBL" id="CP133619">
    <property type="protein sequence ID" value="WMV40496.1"/>
    <property type="molecule type" value="Genomic_DNA"/>
</dbReference>
<protein>
    <submittedName>
        <fullName evidence="1">Uncharacterized protein</fullName>
    </submittedName>
</protein>
<sequence>MHSGSNICKHIEKYSPGWTRTIVESSKPYLGWGVSREANGVADSLAGYTHLLDVEKIFSIFKSLSRE</sequence>